<feature type="transmembrane region" description="Helical" evidence="1">
    <location>
        <begin position="6"/>
        <end position="24"/>
    </location>
</feature>
<gene>
    <name evidence="2" type="ORF">EVOR1521_LOCUS20466</name>
</gene>
<feature type="transmembrane region" description="Helical" evidence="1">
    <location>
        <begin position="117"/>
        <end position="134"/>
    </location>
</feature>
<feature type="transmembrane region" description="Helical" evidence="1">
    <location>
        <begin position="45"/>
        <end position="66"/>
    </location>
</feature>
<keyword evidence="1" id="KW-1133">Transmembrane helix</keyword>
<evidence type="ECO:0000256" key="1">
    <source>
        <dbReference type="SAM" id="Phobius"/>
    </source>
</evidence>
<reference evidence="2" key="1">
    <citation type="submission" date="2023-08" db="EMBL/GenBank/DDBJ databases">
        <authorList>
            <person name="Chen Y."/>
            <person name="Shah S."/>
            <person name="Dougan E. K."/>
            <person name="Thang M."/>
            <person name="Chan C."/>
        </authorList>
    </citation>
    <scope>NUCLEOTIDE SEQUENCE</scope>
</reference>
<keyword evidence="3" id="KW-1185">Reference proteome</keyword>
<keyword evidence="1" id="KW-0812">Transmembrane</keyword>
<dbReference type="EMBL" id="CAUJNA010003221">
    <property type="protein sequence ID" value="CAJ1396195.1"/>
    <property type="molecule type" value="Genomic_DNA"/>
</dbReference>
<dbReference type="Proteomes" id="UP001178507">
    <property type="component" value="Unassembled WGS sequence"/>
</dbReference>
<name>A0AA36J0D0_9DINO</name>
<keyword evidence="1" id="KW-0472">Membrane</keyword>
<comment type="caution">
    <text evidence="2">The sequence shown here is derived from an EMBL/GenBank/DDBJ whole genome shotgun (WGS) entry which is preliminary data.</text>
</comment>
<sequence length="135" mass="14710">MLRAALAFNGALMLLWSPVLFFNMEMMWKAMEGRKAAQAKTAFDVMIWRICALWVACTGLVCLFASDVPSGFWTARWGVEPALLEAVRRPLGWLCVCMHGIEVCVKYAAVGAKVTQAASGNVVLAGCILVALLLE</sequence>
<dbReference type="AlphaFoldDB" id="A0AA36J0D0"/>
<proteinExistence type="predicted"/>
<accession>A0AA36J0D0</accession>
<evidence type="ECO:0000313" key="2">
    <source>
        <dbReference type="EMBL" id="CAJ1396195.1"/>
    </source>
</evidence>
<protein>
    <submittedName>
        <fullName evidence="2">Uncharacterized protein</fullName>
    </submittedName>
</protein>
<evidence type="ECO:0000313" key="3">
    <source>
        <dbReference type="Proteomes" id="UP001178507"/>
    </source>
</evidence>
<organism evidence="2 3">
    <name type="scientific">Effrenium voratum</name>
    <dbReference type="NCBI Taxonomy" id="2562239"/>
    <lineage>
        <taxon>Eukaryota</taxon>
        <taxon>Sar</taxon>
        <taxon>Alveolata</taxon>
        <taxon>Dinophyceae</taxon>
        <taxon>Suessiales</taxon>
        <taxon>Symbiodiniaceae</taxon>
        <taxon>Effrenium</taxon>
    </lineage>
</organism>